<dbReference type="CDD" id="cd24032">
    <property type="entry name" value="ASKHA_NBD_TsaB"/>
    <property type="match status" value="1"/>
</dbReference>
<organism evidence="9">
    <name type="scientific">Candidatus Kentrum sp. MB</name>
    <dbReference type="NCBI Taxonomy" id="2138164"/>
    <lineage>
        <taxon>Bacteria</taxon>
        <taxon>Pseudomonadati</taxon>
        <taxon>Pseudomonadota</taxon>
        <taxon>Gammaproteobacteria</taxon>
        <taxon>Candidatus Kentrum</taxon>
    </lineage>
</organism>
<dbReference type="InterPro" id="IPR043129">
    <property type="entry name" value="ATPase_NBD"/>
</dbReference>
<sequence length="327" mass="35861">MPGFQTYCHPEAKRGILYACFCHALSRQLIISRLVCDFVWYSCLKRTSSQREISSEGNLPVEKDVPGYCRLGGNHKRKPLQFLRVISSTMNTILAIDTSGEACSVALYLDGEYLEIHEPAPRRHAEILLPKVEELLSRAELSLRNLNGLAFGRGPGSFTGIRIATGVIQGLAFGADLPVIPISSLQALAQGAWREYKERNILTAFDARMGEVYWGVYRLDSDELVVPAMEECVCTPEKVMVPANAPGGWFGAGVGWAEYGDTLSQAVERQLDHGETGSGLTGLVGTSLRRYPQARDVATLAIAAMARGEVVSAENAQPIYLRNRVTR</sequence>
<evidence type="ECO:0000313" key="8">
    <source>
        <dbReference type="EMBL" id="VFK33424.1"/>
    </source>
</evidence>
<proteinExistence type="inferred from homology"/>
<dbReference type="NCBIfam" id="TIGR03725">
    <property type="entry name" value="T6A_YeaZ"/>
    <property type="match status" value="1"/>
</dbReference>
<comment type="subcellular location">
    <subcellularLocation>
        <location evidence="1">Cytoplasm</location>
    </subcellularLocation>
</comment>
<dbReference type="FunFam" id="3.30.420.40:FF:000097">
    <property type="entry name" value="tRNA threonylcarbamoyladenosine biosynthesis protein TsaB"/>
    <property type="match status" value="1"/>
</dbReference>
<dbReference type="AlphaFoldDB" id="A0A451BD10"/>
<evidence type="ECO:0000256" key="2">
    <source>
        <dbReference type="ARBA" id="ARBA00010493"/>
    </source>
</evidence>
<accession>A0A451BD10</accession>
<dbReference type="EMBL" id="CAADGH010000044">
    <property type="protein sequence ID" value="VFK76160.1"/>
    <property type="molecule type" value="Genomic_DNA"/>
</dbReference>
<evidence type="ECO:0000256" key="3">
    <source>
        <dbReference type="ARBA" id="ARBA00019012"/>
    </source>
</evidence>
<dbReference type="Gene3D" id="3.30.420.40">
    <property type="match status" value="2"/>
</dbReference>
<evidence type="ECO:0000256" key="5">
    <source>
        <dbReference type="ARBA" id="ARBA00022694"/>
    </source>
</evidence>
<dbReference type="GO" id="GO:0005829">
    <property type="term" value="C:cytosol"/>
    <property type="evidence" value="ECO:0007669"/>
    <property type="project" value="TreeGrafter"/>
</dbReference>
<name>A0A451BD10_9GAMM</name>
<reference evidence="9" key="1">
    <citation type="submission" date="2019-02" db="EMBL/GenBank/DDBJ databases">
        <authorList>
            <person name="Gruber-Vodicka R. H."/>
            <person name="Seah K. B. B."/>
        </authorList>
    </citation>
    <scope>NUCLEOTIDE SEQUENCE</scope>
    <source>
        <strain evidence="9">BECK_BZ198</strain>
        <strain evidence="8">BECK_BZ199</strain>
    </source>
</reference>
<dbReference type="PANTHER" id="PTHR11735:SF11">
    <property type="entry name" value="TRNA THREONYLCARBAMOYLADENOSINE BIOSYNTHESIS PROTEIN TSAB"/>
    <property type="match status" value="1"/>
</dbReference>
<dbReference type="EMBL" id="CAADFQ010000045">
    <property type="protein sequence ID" value="VFK33424.1"/>
    <property type="molecule type" value="Genomic_DNA"/>
</dbReference>
<evidence type="ECO:0000256" key="6">
    <source>
        <dbReference type="ARBA" id="ARBA00032446"/>
    </source>
</evidence>
<dbReference type="Pfam" id="PF00814">
    <property type="entry name" value="TsaD"/>
    <property type="match status" value="1"/>
</dbReference>
<dbReference type="SUPFAM" id="SSF53067">
    <property type="entry name" value="Actin-like ATPase domain"/>
    <property type="match status" value="2"/>
</dbReference>
<gene>
    <name evidence="9" type="ORF">BECKMB1821H_GA0114242_104417</name>
    <name evidence="8" type="ORF">BECKMB1821I_GA0114274_104517</name>
</gene>
<evidence type="ECO:0000256" key="1">
    <source>
        <dbReference type="ARBA" id="ARBA00004496"/>
    </source>
</evidence>
<evidence type="ECO:0000259" key="7">
    <source>
        <dbReference type="Pfam" id="PF00814"/>
    </source>
</evidence>
<dbReference type="InterPro" id="IPR022496">
    <property type="entry name" value="T6A_TsaB"/>
</dbReference>
<comment type="similarity">
    <text evidence="2">Belongs to the KAE1 / TsaD family. TsaB subfamily.</text>
</comment>
<protein>
    <recommendedName>
        <fullName evidence="3">tRNA threonylcarbamoyladenosine biosynthesis protein TsaB</fullName>
    </recommendedName>
    <alternativeName>
        <fullName evidence="6">t(6)A37 threonylcarbamoyladenosine biosynthesis protein TsaB</fullName>
    </alternativeName>
</protein>
<dbReference type="InterPro" id="IPR000905">
    <property type="entry name" value="Gcp-like_dom"/>
</dbReference>
<feature type="domain" description="Gcp-like" evidence="7">
    <location>
        <begin position="120"/>
        <end position="240"/>
    </location>
</feature>
<evidence type="ECO:0000256" key="4">
    <source>
        <dbReference type="ARBA" id="ARBA00022490"/>
    </source>
</evidence>
<keyword evidence="5" id="KW-0819">tRNA processing</keyword>
<keyword evidence="4" id="KW-0963">Cytoplasm</keyword>
<dbReference type="PANTHER" id="PTHR11735">
    <property type="entry name" value="TRNA N6-ADENOSINE THREONYLCARBAMOYLTRANSFERASE"/>
    <property type="match status" value="1"/>
</dbReference>
<dbReference type="GO" id="GO:0002949">
    <property type="term" value="P:tRNA threonylcarbamoyladenosine modification"/>
    <property type="evidence" value="ECO:0007669"/>
    <property type="project" value="InterPro"/>
</dbReference>
<evidence type="ECO:0000313" key="9">
    <source>
        <dbReference type="EMBL" id="VFK76160.1"/>
    </source>
</evidence>